<organism evidence="1">
    <name type="scientific">viral metagenome</name>
    <dbReference type="NCBI Taxonomy" id="1070528"/>
    <lineage>
        <taxon>unclassified sequences</taxon>
        <taxon>metagenomes</taxon>
        <taxon>organismal metagenomes</taxon>
    </lineage>
</organism>
<name>A0A6C0CQ71_9ZZZZ</name>
<accession>A0A6C0CQ71</accession>
<evidence type="ECO:0000313" key="1">
    <source>
        <dbReference type="EMBL" id="QHT06718.1"/>
    </source>
</evidence>
<proteinExistence type="predicted"/>
<dbReference type="AlphaFoldDB" id="A0A6C0CQ71"/>
<reference evidence="1" key="1">
    <citation type="journal article" date="2020" name="Nature">
        <title>Giant virus diversity and host interactions through global metagenomics.</title>
        <authorList>
            <person name="Schulz F."/>
            <person name="Roux S."/>
            <person name="Paez-Espino D."/>
            <person name="Jungbluth S."/>
            <person name="Walsh D.A."/>
            <person name="Denef V.J."/>
            <person name="McMahon K.D."/>
            <person name="Konstantinidis K.T."/>
            <person name="Eloe-Fadrosh E.A."/>
            <person name="Kyrpides N.C."/>
            <person name="Woyke T."/>
        </authorList>
    </citation>
    <scope>NUCLEOTIDE SEQUENCE</scope>
    <source>
        <strain evidence="1">GVMAG-M-3300021473-15</strain>
    </source>
</reference>
<dbReference type="EMBL" id="MN739474">
    <property type="protein sequence ID" value="QHT06718.1"/>
    <property type="molecule type" value="Genomic_DNA"/>
</dbReference>
<protein>
    <submittedName>
        <fullName evidence="1">Uncharacterized protein</fullName>
    </submittedName>
</protein>
<sequence>MEEVMQYHCKFIHQCQLRLVHELITTRYSDCDNMDLRQLFRDIDTDNDDDDEVYDYIRSTHACSCKIIKFSICLVGKDELTPPYLLISPRLEYYLCVNCTLHATCTHTFIDFIQSHHVVIPSELWFELDAVIFDIGQNYKLSTLFTNLELNIILRYSHTRFNKDEDGNYIINNFILYDS</sequence>